<dbReference type="SMART" id="SM01052">
    <property type="entry name" value="CAP_GLY"/>
    <property type="match status" value="1"/>
</dbReference>
<dbReference type="InterPro" id="IPR000938">
    <property type="entry name" value="CAP-Gly_domain"/>
</dbReference>
<dbReference type="CDD" id="cd17044">
    <property type="entry name" value="Ubl_TBCE"/>
    <property type="match status" value="1"/>
</dbReference>
<dbReference type="Pfam" id="PF01302">
    <property type="entry name" value="CAP_GLY"/>
    <property type="match status" value="1"/>
</dbReference>
<gene>
    <name evidence="9" type="ORF">INT46_005407</name>
</gene>
<dbReference type="AlphaFoldDB" id="A0A8H7R733"/>
<dbReference type="PANTHER" id="PTHR18849">
    <property type="entry name" value="LEUCINE RICH REPEAT PROTEIN"/>
    <property type="match status" value="1"/>
</dbReference>
<dbReference type="PANTHER" id="PTHR18849:SF0">
    <property type="entry name" value="CILIA- AND FLAGELLA-ASSOCIATED PROTEIN 410-RELATED"/>
    <property type="match status" value="1"/>
</dbReference>
<dbReference type="Pfam" id="PF12799">
    <property type="entry name" value="LRR_4"/>
    <property type="match status" value="1"/>
</dbReference>
<dbReference type="Gene3D" id="3.10.20.90">
    <property type="entry name" value="Phosphatidylinositol 3-kinase Catalytic Subunit, Chain A, domain 1"/>
    <property type="match status" value="1"/>
</dbReference>
<name>A0A8H7R733_9FUNG</name>
<keyword evidence="10" id="KW-1185">Reference proteome</keyword>
<dbReference type="SUPFAM" id="SSF54236">
    <property type="entry name" value="Ubiquitin-like"/>
    <property type="match status" value="1"/>
</dbReference>
<dbReference type="SUPFAM" id="SSF74924">
    <property type="entry name" value="Cap-Gly domain"/>
    <property type="match status" value="1"/>
</dbReference>
<dbReference type="OrthoDB" id="5273213at2759"/>
<dbReference type="Gene3D" id="3.80.10.10">
    <property type="entry name" value="Ribonuclease Inhibitor"/>
    <property type="match status" value="3"/>
</dbReference>
<keyword evidence="3" id="KW-0963">Cytoplasm</keyword>
<reference evidence="9" key="1">
    <citation type="submission" date="2020-12" db="EMBL/GenBank/DDBJ databases">
        <title>Metabolic potential, ecology and presence of endohyphal bacteria is reflected in genomic diversity of Mucoromycotina.</title>
        <authorList>
            <person name="Muszewska A."/>
            <person name="Okrasinska A."/>
            <person name="Steczkiewicz K."/>
            <person name="Drgas O."/>
            <person name="Orlowska M."/>
            <person name="Perlinska-Lenart U."/>
            <person name="Aleksandrzak-Piekarczyk T."/>
            <person name="Szatraj K."/>
            <person name="Zielenkiewicz U."/>
            <person name="Pilsyk S."/>
            <person name="Malc E."/>
            <person name="Mieczkowski P."/>
            <person name="Kruszewska J.S."/>
            <person name="Biernat P."/>
            <person name="Pawlowska J."/>
        </authorList>
    </citation>
    <scope>NUCLEOTIDE SEQUENCE</scope>
    <source>
        <strain evidence="9">CBS 226.32</strain>
    </source>
</reference>
<dbReference type="EMBL" id="JAEPRC010000197">
    <property type="protein sequence ID" value="KAG2204478.1"/>
    <property type="molecule type" value="Genomic_DNA"/>
</dbReference>
<comment type="subcellular location">
    <subcellularLocation>
        <location evidence="1">Cytoplasm</location>
        <location evidence="1">Cytoskeleton</location>
    </subcellularLocation>
</comment>
<evidence type="ECO:0000313" key="9">
    <source>
        <dbReference type="EMBL" id="KAG2204478.1"/>
    </source>
</evidence>
<dbReference type="SUPFAM" id="SSF52047">
    <property type="entry name" value="RNI-like"/>
    <property type="match status" value="1"/>
</dbReference>
<evidence type="ECO:0000256" key="2">
    <source>
        <dbReference type="ARBA" id="ARBA00006286"/>
    </source>
</evidence>
<dbReference type="InterPro" id="IPR003591">
    <property type="entry name" value="Leu-rich_rpt_typical-subtyp"/>
</dbReference>
<protein>
    <recommendedName>
        <fullName evidence="8">CAP-Gly domain-containing protein</fullName>
    </recommendedName>
</protein>
<dbReference type="InterPro" id="IPR036859">
    <property type="entry name" value="CAP-Gly_dom_sf"/>
</dbReference>
<evidence type="ECO:0000256" key="6">
    <source>
        <dbReference type="ARBA" id="ARBA00023186"/>
    </source>
</evidence>
<dbReference type="Pfam" id="PF14560">
    <property type="entry name" value="Ubiquitin_2"/>
    <property type="match status" value="1"/>
</dbReference>
<evidence type="ECO:0000256" key="7">
    <source>
        <dbReference type="ARBA" id="ARBA00023212"/>
    </source>
</evidence>
<evidence type="ECO:0000256" key="4">
    <source>
        <dbReference type="ARBA" id="ARBA00022614"/>
    </source>
</evidence>
<keyword evidence="7" id="KW-0206">Cytoskeleton</keyword>
<dbReference type="InterPro" id="IPR029071">
    <property type="entry name" value="Ubiquitin-like_domsf"/>
</dbReference>
<evidence type="ECO:0000256" key="3">
    <source>
        <dbReference type="ARBA" id="ARBA00022490"/>
    </source>
</evidence>
<dbReference type="InterPro" id="IPR001611">
    <property type="entry name" value="Leu-rich_rpt"/>
</dbReference>
<dbReference type="Gene3D" id="2.30.30.190">
    <property type="entry name" value="CAP Gly-rich-like domain"/>
    <property type="match status" value="1"/>
</dbReference>
<dbReference type="InterPro" id="IPR044079">
    <property type="entry name" value="Ubl_TBCE"/>
</dbReference>
<dbReference type="PROSITE" id="PS51450">
    <property type="entry name" value="LRR"/>
    <property type="match status" value="1"/>
</dbReference>
<dbReference type="InterPro" id="IPR000626">
    <property type="entry name" value="Ubiquitin-like_dom"/>
</dbReference>
<evidence type="ECO:0000256" key="5">
    <source>
        <dbReference type="ARBA" id="ARBA00022737"/>
    </source>
</evidence>
<comment type="caution">
    <text evidence="9">The sequence shown here is derived from an EMBL/GenBank/DDBJ whole genome shotgun (WGS) entry which is preliminary data.</text>
</comment>
<keyword evidence="6" id="KW-0143">Chaperone</keyword>
<dbReference type="InterPro" id="IPR032675">
    <property type="entry name" value="LRR_dom_sf"/>
</dbReference>
<keyword evidence="4" id="KW-0433">Leucine-rich repeat</keyword>
<dbReference type="InterPro" id="IPR025875">
    <property type="entry name" value="Leu-rich_rpt_4"/>
</dbReference>
<evidence type="ECO:0000259" key="8">
    <source>
        <dbReference type="PROSITE" id="PS50245"/>
    </source>
</evidence>
<dbReference type="PROSITE" id="PS00845">
    <property type="entry name" value="CAP_GLY_1"/>
    <property type="match status" value="1"/>
</dbReference>
<dbReference type="GO" id="GO:0005856">
    <property type="term" value="C:cytoskeleton"/>
    <property type="evidence" value="ECO:0007669"/>
    <property type="project" value="UniProtKB-SubCell"/>
</dbReference>
<dbReference type="PROSITE" id="PS50245">
    <property type="entry name" value="CAP_GLY_2"/>
    <property type="match status" value="1"/>
</dbReference>
<sequence length="541" mass="61787">MSQIIPNYLQIGSRIQVGNDRATIRFVGTVKNTKGDWLGVEWDDPNRGKHNGTHQDVEYFSCRYPTSGSFIRFHPDKVITGTTFMNALEERYLTKEDISAIHEKNYDKSKDVGELYFGGNKQIIVETYGFDKIQKAQRQLNKLKVVGLAEQLISSAAGKNIKEAQLTIEDLDLSRNLISNWDTVFVIVSQLPQLKILRMNQSRLSSPKTDLKFFNLSTLSLNQTLIPWQDIDLLAKALPQLQDLQLGGNELSQLGQMNFPQLKSLNLEDNLIDNWSSEINKLSESLPSLETLYLNDNQIKTIGTITNKMFPKLKFLRIERNSIDNWNSLDELNKLSNLTKLRCKENPIFKDMEKELESAQIVGRIKNLSNVNGNTLTSRERIDLERYYIKSCTKDGSTHEEIAAIHPRYNELCAEHGQPDLQSSISQTSTALKDRLISITLTTRNVVSLDEFMLITQKADLPCTCTSISKKFLRTMTIRNVKHMIQKLLKIPAAKQQLILLQSIDNENNDRDLMIMDITDDLRDLKFYGINNGDELLVLNI</sequence>
<comment type="similarity">
    <text evidence="2">Belongs to the TBCE family.</text>
</comment>
<proteinExistence type="inferred from homology"/>
<accession>A0A8H7R733</accession>
<keyword evidence="5" id="KW-0677">Repeat</keyword>
<evidence type="ECO:0000256" key="1">
    <source>
        <dbReference type="ARBA" id="ARBA00004245"/>
    </source>
</evidence>
<dbReference type="SMART" id="SM00369">
    <property type="entry name" value="LRR_TYP"/>
    <property type="match status" value="3"/>
</dbReference>
<dbReference type="Proteomes" id="UP000650833">
    <property type="component" value="Unassembled WGS sequence"/>
</dbReference>
<evidence type="ECO:0000313" key="10">
    <source>
        <dbReference type="Proteomes" id="UP000650833"/>
    </source>
</evidence>
<organism evidence="9 10">
    <name type="scientific">Mucor plumbeus</name>
    <dbReference type="NCBI Taxonomy" id="97098"/>
    <lineage>
        <taxon>Eukaryota</taxon>
        <taxon>Fungi</taxon>
        <taxon>Fungi incertae sedis</taxon>
        <taxon>Mucoromycota</taxon>
        <taxon>Mucoromycotina</taxon>
        <taxon>Mucoromycetes</taxon>
        <taxon>Mucorales</taxon>
        <taxon>Mucorineae</taxon>
        <taxon>Mucoraceae</taxon>
        <taxon>Mucor</taxon>
    </lineage>
</organism>
<feature type="domain" description="CAP-Gly" evidence="8">
    <location>
        <begin position="28"/>
        <end position="72"/>
    </location>
</feature>